<comment type="caution">
    <text evidence="2">The sequence shown here is derived from an EMBL/GenBank/DDBJ whole genome shotgun (WGS) entry which is preliminary data.</text>
</comment>
<dbReference type="Proteomes" id="UP000823941">
    <property type="component" value="Chromosome 13"/>
</dbReference>
<evidence type="ECO:0000313" key="3">
    <source>
        <dbReference type="Proteomes" id="UP000823941"/>
    </source>
</evidence>
<sequence>MKPASLPSRAVSRLTDVVLACALAALAYHAAARVARMPASLPSRAVSRLTDVVLACALAALAYHAAARVARMVGY</sequence>
<name>A0ABQ7QLH9_PLUXY</name>
<keyword evidence="1" id="KW-0472">Membrane</keyword>
<reference evidence="2 3" key="1">
    <citation type="submission" date="2021-06" db="EMBL/GenBank/DDBJ databases">
        <title>A haploid diamondback moth (Plutella xylostella L.) genome assembly resolves 31 chromosomes and identifies a diamide resistance mutation.</title>
        <authorList>
            <person name="Ward C.M."/>
            <person name="Perry K.D."/>
            <person name="Baker G."/>
            <person name="Powis K."/>
            <person name="Heckel D.G."/>
            <person name="Baxter S.W."/>
        </authorList>
    </citation>
    <scope>NUCLEOTIDE SEQUENCE [LARGE SCALE GENOMIC DNA]</scope>
    <source>
        <strain evidence="2 3">LV</strain>
        <tissue evidence="2">Single pupa</tissue>
    </source>
</reference>
<gene>
    <name evidence="2" type="ORF">JYU34_009873</name>
</gene>
<feature type="transmembrane region" description="Helical" evidence="1">
    <location>
        <begin position="52"/>
        <end position="70"/>
    </location>
</feature>
<keyword evidence="1" id="KW-1133">Transmembrane helix</keyword>
<protein>
    <submittedName>
        <fullName evidence="2">Uncharacterized protein</fullName>
    </submittedName>
</protein>
<dbReference type="EMBL" id="JAHIBW010000013">
    <property type="protein sequence ID" value="KAG7305748.1"/>
    <property type="molecule type" value="Genomic_DNA"/>
</dbReference>
<proteinExistence type="predicted"/>
<evidence type="ECO:0000313" key="2">
    <source>
        <dbReference type="EMBL" id="KAG7305748.1"/>
    </source>
</evidence>
<organism evidence="2 3">
    <name type="scientific">Plutella xylostella</name>
    <name type="common">Diamondback moth</name>
    <name type="synonym">Plutella maculipennis</name>
    <dbReference type="NCBI Taxonomy" id="51655"/>
    <lineage>
        <taxon>Eukaryota</taxon>
        <taxon>Metazoa</taxon>
        <taxon>Ecdysozoa</taxon>
        <taxon>Arthropoda</taxon>
        <taxon>Hexapoda</taxon>
        <taxon>Insecta</taxon>
        <taxon>Pterygota</taxon>
        <taxon>Neoptera</taxon>
        <taxon>Endopterygota</taxon>
        <taxon>Lepidoptera</taxon>
        <taxon>Glossata</taxon>
        <taxon>Ditrysia</taxon>
        <taxon>Yponomeutoidea</taxon>
        <taxon>Plutellidae</taxon>
        <taxon>Plutella</taxon>
    </lineage>
</organism>
<accession>A0ABQ7QLH9</accession>
<keyword evidence="3" id="KW-1185">Reference proteome</keyword>
<keyword evidence="1" id="KW-0812">Transmembrane</keyword>
<evidence type="ECO:0000256" key="1">
    <source>
        <dbReference type="SAM" id="Phobius"/>
    </source>
</evidence>